<accession>Q23PS5</accession>
<dbReference type="KEGG" id="tet:TTHERM_00463580"/>
<evidence type="ECO:0000256" key="3">
    <source>
        <dbReference type="SAM" id="Phobius"/>
    </source>
</evidence>
<keyword evidence="4" id="KW-0732">Signal</keyword>
<dbReference type="AlphaFoldDB" id="Q23PS5"/>
<dbReference type="GeneID" id="7843639"/>
<dbReference type="EMBL" id="GG662650">
    <property type="protein sequence ID" value="EAR98610.1"/>
    <property type="molecule type" value="Genomic_DNA"/>
</dbReference>
<feature type="region of interest" description="Disordered" evidence="2">
    <location>
        <begin position="353"/>
        <end position="392"/>
    </location>
</feature>
<sequence>MYYQIGIFFLLLIKIKSVCDQQLSNDDLNIGLIQCENCGIVQDIKYCSQPCLISTDIFYFSQKYQCVKYCGNGKIAFNDCNNTNQCIDGYQWNIPDQKCIQFQTCAQKMVDQNLQLYQCQSCYLVSDVQYCSQICKSTQYFSNQKKLCYDYCTDGKIASYFGVCQDSQLCIDGYQLNSQKKCEKFICQTKIPTSDSFSAYFYQCPDCSITIQNNCLNPCLPGSEIYIFYSKQSLCMIYCGNGIIAISKQGCLSSTLCMDGTQWSDSEQKCKIQQGICPITDNYVQLCPNCSLVTNLIYCYKGCQGQQYYDYKSQKCMFYCSQGVIAQDQASCQSSNLCIDGFTSSGQGKCDPIKKDENNNQGGQANPNNNQGGQVNPNNNQDGQVNSNNNQSTSKYEQNSLIVNIMISLIAVLIIIILVASFFVLKKFKTFQKVHETINDLKSTLKIYIDKINNQQLEIDQLRINRNTNNQLQNNQFEIYLNQNGEDQALQGENDSQKTLKQLENDIILQQQYSKQNYQENPLLQEQVNQQNTQFKYDSETGVFA</sequence>
<proteinExistence type="predicted"/>
<dbReference type="InParanoid" id="Q23PS5"/>
<keyword evidence="3" id="KW-1133">Transmembrane helix</keyword>
<evidence type="ECO:0000256" key="4">
    <source>
        <dbReference type="SAM" id="SignalP"/>
    </source>
</evidence>
<keyword evidence="6" id="KW-1185">Reference proteome</keyword>
<evidence type="ECO:0000313" key="6">
    <source>
        <dbReference type="Proteomes" id="UP000009168"/>
    </source>
</evidence>
<keyword evidence="3" id="KW-0472">Membrane</keyword>
<feature type="transmembrane region" description="Helical" evidence="3">
    <location>
        <begin position="401"/>
        <end position="425"/>
    </location>
</feature>
<reference evidence="6" key="1">
    <citation type="journal article" date="2006" name="PLoS Biol.">
        <title>Macronuclear genome sequence of the ciliate Tetrahymena thermophila, a model eukaryote.</title>
        <authorList>
            <person name="Eisen J.A."/>
            <person name="Coyne R.S."/>
            <person name="Wu M."/>
            <person name="Wu D."/>
            <person name="Thiagarajan M."/>
            <person name="Wortman J.R."/>
            <person name="Badger J.H."/>
            <person name="Ren Q."/>
            <person name="Amedeo P."/>
            <person name="Jones K.M."/>
            <person name="Tallon L.J."/>
            <person name="Delcher A.L."/>
            <person name="Salzberg S.L."/>
            <person name="Silva J.C."/>
            <person name="Haas B.J."/>
            <person name="Majoros W.H."/>
            <person name="Farzad M."/>
            <person name="Carlton J.M."/>
            <person name="Smith R.K. Jr."/>
            <person name="Garg J."/>
            <person name="Pearlman R.E."/>
            <person name="Karrer K.M."/>
            <person name="Sun L."/>
            <person name="Manning G."/>
            <person name="Elde N.C."/>
            <person name="Turkewitz A.P."/>
            <person name="Asai D.J."/>
            <person name="Wilkes D.E."/>
            <person name="Wang Y."/>
            <person name="Cai H."/>
            <person name="Collins K."/>
            <person name="Stewart B.A."/>
            <person name="Lee S.R."/>
            <person name="Wilamowska K."/>
            <person name="Weinberg Z."/>
            <person name="Ruzzo W.L."/>
            <person name="Wloga D."/>
            <person name="Gaertig J."/>
            <person name="Frankel J."/>
            <person name="Tsao C.-C."/>
            <person name="Gorovsky M.A."/>
            <person name="Keeling P.J."/>
            <person name="Waller R.F."/>
            <person name="Patron N.J."/>
            <person name="Cherry J.M."/>
            <person name="Stover N.A."/>
            <person name="Krieger C.J."/>
            <person name="del Toro C."/>
            <person name="Ryder H.F."/>
            <person name="Williamson S.C."/>
            <person name="Barbeau R.A."/>
            <person name="Hamilton E.P."/>
            <person name="Orias E."/>
        </authorList>
    </citation>
    <scope>NUCLEOTIDE SEQUENCE [LARGE SCALE GENOMIC DNA]</scope>
    <source>
        <strain evidence="6">SB210</strain>
    </source>
</reference>
<dbReference type="HOGENOM" id="CLU_502061_0_0_1"/>
<evidence type="ECO:0000256" key="1">
    <source>
        <dbReference type="SAM" id="Coils"/>
    </source>
</evidence>
<keyword evidence="1" id="KW-0175">Coiled coil</keyword>
<keyword evidence="3 5" id="KW-0812">Transmembrane</keyword>
<dbReference type="RefSeq" id="XP_001018855.1">
    <property type="nucleotide sequence ID" value="XM_001018855.1"/>
</dbReference>
<evidence type="ECO:0000313" key="5">
    <source>
        <dbReference type="EMBL" id="EAR98610.1"/>
    </source>
</evidence>
<gene>
    <name evidence="5" type="ORF">TTHERM_00463580</name>
</gene>
<feature type="chain" id="PRO_5004201850" evidence="4">
    <location>
        <begin position="21"/>
        <end position="545"/>
    </location>
</feature>
<feature type="compositionally biased region" description="Low complexity" evidence="2">
    <location>
        <begin position="359"/>
        <end position="392"/>
    </location>
</feature>
<organism evidence="5 6">
    <name type="scientific">Tetrahymena thermophila (strain SB210)</name>
    <dbReference type="NCBI Taxonomy" id="312017"/>
    <lineage>
        <taxon>Eukaryota</taxon>
        <taxon>Sar</taxon>
        <taxon>Alveolata</taxon>
        <taxon>Ciliophora</taxon>
        <taxon>Intramacronucleata</taxon>
        <taxon>Oligohymenophorea</taxon>
        <taxon>Hymenostomatida</taxon>
        <taxon>Tetrahymenina</taxon>
        <taxon>Tetrahymenidae</taxon>
        <taxon>Tetrahymena</taxon>
    </lineage>
</organism>
<feature type="coiled-coil region" evidence="1">
    <location>
        <begin position="438"/>
        <end position="465"/>
    </location>
</feature>
<protein>
    <submittedName>
        <fullName evidence="5">Transmembrane protein, putative</fullName>
    </submittedName>
</protein>
<feature type="signal peptide" evidence="4">
    <location>
        <begin position="1"/>
        <end position="20"/>
    </location>
</feature>
<name>Q23PS5_TETTS</name>
<dbReference type="Proteomes" id="UP000009168">
    <property type="component" value="Unassembled WGS sequence"/>
</dbReference>
<evidence type="ECO:0000256" key="2">
    <source>
        <dbReference type="SAM" id="MobiDB-lite"/>
    </source>
</evidence>